<dbReference type="InterPro" id="IPR044859">
    <property type="entry name" value="Allene_oxi_cyc_Dirigent"/>
</dbReference>
<dbReference type="OrthoDB" id="1928589at2759"/>
<comment type="subcellular location">
    <subcellularLocation>
        <location evidence="4">Secreted</location>
        <location evidence="4">Extracellular space</location>
        <location evidence="4">Apoplast</location>
    </subcellularLocation>
</comment>
<evidence type="ECO:0000256" key="3">
    <source>
        <dbReference type="ARBA" id="ARBA00022525"/>
    </source>
</evidence>
<dbReference type="FunCoup" id="D8SSK3">
    <property type="interactions" value="181"/>
</dbReference>
<keyword evidence="3 4" id="KW-0964">Secreted</keyword>
<accession>D8SSK3</accession>
<keyword evidence="6" id="KW-1185">Reference proteome</keyword>
<dbReference type="InParanoid" id="D8SSK3"/>
<dbReference type="Pfam" id="PF03018">
    <property type="entry name" value="Dirigent"/>
    <property type="match status" value="1"/>
</dbReference>
<evidence type="ECO:0000313" key="5">
    <source>
        <dbReference type="EMBL" id="EFJ12588.1"/>
    </source>
</evidence>
<dbReference type="PANTHER" id="PTHR21495">
    <property type="entry name" value="NUCLEOPORIN-RELATED"/>
    <property type="match status" value="1"/>
</dbReference>
<dbReference type="HOGENOM" id="CLU_087111_2_0_1"/>
<dbReference type="GO" id="GO:0009699">
    <property type="term" value="P:phenylpropanoid biosynthetic process"/>
    <property type="evidence" value="ECO:0007669"/>
    <property type="project" value="UniProtKB-ARBA"/>
</dbReference>
<dbReference type="EMBL" id="GL377638">
    <property type="protein sequence ID" value="EFJ12588.1"/>
    <property type="molecule type" value="Genomic_DNA"/>
</dbReference>
<evidence type="ECO:0000256" key="4">
    <source>
        <dbReference type="RuleBase" id="RU363099"/>
    </source>
</evidence>
<gene>
    <name evidence="5" type="ORF">SELMODRAFT_124022</name>
</gene>
<dbReference type="OMA" id="HYVVEYN"/>
<dbReference type="KEGG" id="smo:SELMODRAFT_124022"/>
<name>D8SSK3_SELML</name>
<dbReference type="GO" id="GO:0048046">
    <property type="term" value="C:apoplast"/>
    <property type="evidence" value="ECO:0007669"/>
    <property type="project" value="UniProtKB-SubCell"/>
</dbReference>
<comment type="function">
    <text evidence="4">Dirigent proteins impart stereoselectivity on the phenoxy radical-coupling reaction, yielding optically active lignans from two molecules of coniferyl alcohol in the biosynthesis of lignans, flavonolignans, and alkaloids and thus plays a central role in plant secondary metabolism.</text>
</comment>
<proteinExistence type="inferred from homology"/>
<feature type="chain" id="PRO_5008192306" description="Dirigent protein" evidence="4">
    <location>
        <begin position="25"/>
        <end position="164"/>
    </location>
</feature>
<dbReference type="AlphaFoldDB" id="D8SSK3"/>
<dbReference type="InterPro" id="IPR004265">
    <property type="entry name" value="Dirigent"/>
</dbReference>
<sequence>MLASPPLIHCWAVAILVWIAAAAAKDTSLHFYMHDNMTPPNQSVVMVAGPGTAGFGTVTVIDDPLTQGADASSPAIGRGQGTWIVASMDGRSLLLTFSAVFQTGDFKGSTLSFHGSDDTSEAVREIAVIGGTGQFRNARGYATIKTASASGASVILEIDVRVSH</sequence>
<evidence type="ECO:0000256" key="1">
    <source>
        <dbReference type="ARBA" id="ARBA00010746"/>
    </source>
</evidence>
<comment type="similarity">
    <text evidence="1 4">Belongs to the plant dirigent protein family.</text>
</comment>
<dbReference type="Gramene" id="EFJ12588">
    <property type="protein sequence ID" value="EFJ12588"/>
    <property type="gene ID" value="SELMODRAFT_124022"/>
</dbReference>
<evidence type="ECO:0000313" key="6">
    <source>
        <dbReference type="Proteomes" id="UP000001514"/>
    </source>
</evidence>
<dbReference type="Proteomes" id="UP000001514">
    <property type="component" value="Unassembled WGS sequence"/>
</dbReference>
<dbReference type="Gene3D" id="2.40.480.10">
    <property type="entry name" value="Allene oxide cyclase-like"/>
    <property type="match status" value="1"/>
</dbReference>
<keyword evidence="4" id="KW-0732">Signal</keyword>
<organism evidence="6">
    <name type="scientific">Selaginella moellendorffii</name>
    <name type="common">Spikemoss</name>
    <dbReference type="NCBI Taxonomy" id="88036"/>
    <lineage>
        <taxon>Eukaryota</taxon>
        <taxon>Viridiplantae</taxon>
        <taxon>Streptophyta</taxon>
        <taxon>Embryophyta</taxon>
        <taxon>Tracheophyta</taxon>
        <taxon>Lycopodiopsida</taxon>
        <taxon>Selaginellales</taxon>
        <taxon>Selaginellaceae</taxon>
        <taxon>Selaginella</taxon>
    </lineage>
</organism>
<feature type="signal peptide" evidence="4">
    <location>
        <begin position="1"/>
        <end position="24"/>
    </location>
</feature>
<dbReference type="eggNOG" id="ENOG502S7A5">
    <property type="taxonomic scope" value="Eukaryota"/>
</dbReference>
<protein>
    <recommendedName>
        <fullName evidence="4">Dirigent protein</fullName>
    </recommendedName>
</protein>
<evidence type="ECO:0000256" key="2">
    <source>
        <dbReference type="ARBA" id="ARBA00011738"/>
    </source>
</evidence>
<reference evidence="5 6" key="1">
    <citation type="journal article" date="2011" name="Science">
        <title>The Selaginella genome identifies genetic changes associated with the evolution of vascular plants.</title>
        <authorList>
            <person name="Banks J.A."/>
            <person name="Nishiyama T."/>
            <person name="Hasebe M."/>
            <person name="Bowman J.L."/>
            <person name="Gribskov M."/>
            <person name="dePamphilis C."/>
            <person name="Albert V.A."/>
            <person name="Aono N."/>
            <person name="Aoyama T."/>
            <person name="Ambrose B.A."/>
            <person name="Ashton N.W."/>
            <person name="Axtell M.J."/>
            <person name="Barker E."/>
            <person name="Barker M.S."/>
            <person name="Bennetzen J.L."/>
            <person name="Bonawitz N.D."/>
            <person name="Chapple C."/>
            <person name="Cheng C."/>
            <person name="Correa L.G."/>
            <person name="Dacre M."/>
            <person name="DeBarry J."/>
            <person name="Dreyer I."/>
            <person name="Elias M."/>
            <person name="Engstrom E.M."/>
            <person name="Estelle M."/>
            <person name="Feng L."/>
            <person name="Finet C."/>
            <person name="Floyd S.K."/>
            <person name="Frommer W.B."/>
            <person name="Fujita T."/>
            <person name="Gramzow L."/>
            <person name="Gutensohn M."/>
            <person name="Harholt J."/>
            <person name="Hattori M."/>
            <person name="Heyl A."/>
            <person name="Hirai T."/>
            <person name="Hiwatashi Y."/>
            <person name="Ishikawa M."/>
            <person name="Iwata M."/>
            <person name="Karol K.G."/>
            <person name="Koehler B."/>
            <person name="Kolukisaoglu U."/>
            <person name="Kubo M."/>
            <person name="Kurata T."/>
            <person name="Lalonde S."/>
            <person name="Li K."/>
            <person name="Li Y."/>
            <person name="Litt A."/>
            <person name="Lyons E."/>
            <person name="Manning G."/>
            <person name="Maruyama T."/>
            <person name="Michael T.P."/>
            <person name="Mikami K."/>
            <person name="Miyazaki S."/>
            <person name="Morinaga S."/>
            <person name="Murata T."/>
            <person name="Mueller-Roeber B."/>
            <person name="Nelson D.R."/>
            <person name="Obara M."/>
            <person name="Oguri Y."/>
            <person name="Olmstead R.G."/>
            <person name="Onodera N."/>
            <person name="Petersen B.L."/>
            <person name="Pils B."/>
            <person name="Prigge M."/>
            <person name="Rensing S.A."/>
            <person name="Riano-Pachon D.M."/>
            <person name="Roberts A.W."/>
            <person name="Sato Y."/>
            <person name="Scheller H.V."/>
            <person name="Schulz B."/>
            <person name="Schulz C."/>
            <person name="Shakirov E.V."/>
            <person name="Shibagaki N."/>
            <person name="Shinohara N."/>
            <person name="Shippen D.E."/>
            <person name="Soerensen I."/>
            <person name="Sotooka R."/>
            <person name="Sugimoto N."/>
            <person name="Sugita M."/>
            <person name="Sumikawa N."/>
            <person name="Tanurdzic M."/>
            <person name="Theissen G."/>
            <person name="Ulvskov P."/>
            <person name="Wakazuki S."/>
            <person name="Weng J.K."/>
            <person name="Willats W.W."/>
            <person name="Wipf D."/>
            <person name="Wolf P.G."/>
            <person name="Yang L."/>
            <person name="Zimmer A.D."/>
            <person name="Zhu Q."/>
            <person name="Mitros T."/>
            <person name="Hellsten U."/>
            <person name="Loque D."/>
            <person name="Otillar R."/>
            <person name="Salamov A."/>
            <person name="Schmutz J."/>
            <person name="Shapiro H."/>
            <person name="Lindquist E."/>
            <person name="Lucas S."/>
            <person name="Rokhsar D."/>
            <person name="Grigoriev I.V."/>
        </authorList>
    </citation>
    <scope>NUCLEOTIDE SEQUENCE [LARGE SCALE GENOMIC DNA]</scope>
</reference>
<keyword evidence="4" id="KW-0052">Apoplast</keyword>
<comment type="subunit">
    <text evidence="2 4">Homodimer.</text>
</comment>